<gene>
    <name evidence="3" type="ORF">ACU52_01470</name>
</gene>
<dbReference type="Proteomes" id="UP000036951">
    <property type="component" value="Unassembled WGS sequence"/>
</dbReference>
<name>A0A8E1R203_9BACT</name>
<dbReference type="InterPro" id="IPR046216">
    <property type="entry name" value="DUF6249"/>
</dbReference>
<keyword evidence="1" id="KW-0472">Membrane</keyword>
<evidence type="ECO:0000256" key="1">
    <source>
        <dbReference type="SAM" id="Phobius"/>
    </source>
</evidence>
<comment type="caution">
    <text evidence="3">The sequence shown here is derived from an EMBL/GenBank/DDBJ whole genome shotgun (WGS) entry which is preliminary data.</text>
</comment>
<sequence length="225" mass="24476">MAATLAAPVQAQKSLYRHNPQVVNSQTAADTGEVVAYSDTTGAARDTSAAQTTASDEDEAVSVKQFDDVSDPFTLIAYLADLGGPGSVLVAIAFVLLCILVVLSPFLFVALIIYLVLKNRNQRYRLAEKAMESGRPIPDNLLKKDDFSNEALWKKGVKNGCLGIGLVVCFYIIGANPLTGIGWLVFFYGLGQCIIARTTGRRKRTDESDFFMDDIKDEPDGDKEK</sequence>
<feature type="domain" description="DUF6249" evidence="2">
    <location>
        <begin position="96"/>
        <end position="198"/>
    </location>
</feature>
<protein>
    <recommendedName>
        <fullName evidence="2">DUF6249 domain-containing protein</fullName>
    </recommendedName>
</protein>
<keyword evidence="1" id="KW-0812">Transmembrane</keyword>
<accession>A0A8E1R203</accession>
<organism evidence="3 4">
    <name type="scientific">Xylanibacter rarus</name>
    <dbReference type="NCBI Taxonomy" id="1676614"/>
    <lineage>
        <taxon>Bacteria</taxon>
        <taxon>Pseudomonadati</taxon>
        <taxon>Bacteroidota</taxon>
        <taxon>Bacteroidia</taxon>
        <taxon>Bacteroidales</taxon>
        <taxon>Prevotellaceae</taxon>
        <taxon>Xylanibacter</taxon>
    </lineage>
</organism>
<feature type="transmembrane region" description="Helical" evidence="1">
    <location>
        <begin position="88"/>
        <end position="117"/>
    </location>
</feature>
<evidence type="ECO:0000313" key="3">
    <source>
        <dbReference type="EMBL" id="KOO69836.1"/>
    </source>
</evidence>
<evidence type="ECO:0000259" key="2">
    <source>
        <dbReference type="Pfam" id="PF19762"/>
    </source>
</evidence>
<dbReference type="AlphaFoldDB" id="A0A8E1R203"/>
<reference evidence="3 4" key="1">
    <citation type="submission" date="2015-06" db="EMBL/GenBank/DDBJ databases">
        <title>Prevotella sp. 109, sp. nov., a novel member of the family Prevotellaceae isolated from human faeces.</title>
        <authorList>
            <person name="Shkoporov A.N."/>
            <person name="Chaplin A.V."/>
            <person name="Kafarskaia L.I."/>
            <person name="Efimov B.A."/>
        </authorList>
    </citation>
    <scope>NUCLEOTIDE SEQUENCE [LARGE SCALE GENOMIC DNA]</scope>
    <source>
        <strain evidence="3 4">109</strain>
    </source>
</reference>
<dbReference type="Pfam" id="PF19762">
    <property type="entry name" value="DUF6249"/>
    <property type="match status" value="1"/>
</dbReference>
<keyword evidence="1" id="KW-1133">Transmembrane helix</keyword>
<keyword evidence="4" id="KW-1185">Reference proteome</keyword>
<evidence type="ECO:0000313" key="4">
    <source>
        <dbReference type="Proteomes" id="UP000036951"/>
    </source>
</evidence>
<proteinExistence type="predicted"/>
<dbReference type="EMBL" id="LFQU01000001">
    <property type="protein sequence ID" value="KOO69836.1"/>
    <property type="molecule type" value="Genomic_DNA"/>
</dbReference>